<evidence type="ECO:0000313" key="3">
    <source>
        <dbReference type="Proteomes" id="UP000010367"/>
    </source>
</evidence>
<organism evidence="2 3">
    <name type="scientific">Oscillatoria acuminata PCC 6304</name>
    <dbReference type="NCBI Taxonomy" id="56110"/>
    <lineage>
        <taxon>Bacteria</taxon>
        <taxon>Bacillati</taxon>
        <taxon>Cyanobacteriota</taxon>
        <taxon>Cyanophyceae</taxon>
        <taxon>Oscillatoriophycideae</taxon>
        <taxon>Oscillatoriales</taxon>
        <taxon>Oscillatoriaceae</taxon>
        <taxon>Oscillatoria</taxon>
    </lineage>
</organism>
<dbReference type="SUPFAM" id="SSF69754">
    <property type="entry name" value="Ribosome binding protein Y (YfiA homologue)"/>
    <property type="match status" value="1"/>
</dbReference>
<dbReference type="Pfam" id="PF02482">
    <property type="entry name" value="Ribosomal_S30AE"/>
    <property type="match status" value="1"/>
</dbReference>
<accession>K9TEZ6</accession>
<dbReference type="PATRIC" id="fig|56110.3.peg.1693"/>
<dbReference type="Pfam" id="PF00313">
    <property type="entry name" value="CSD"/>
    <property type="match status" value="1"/>
</dbReference>
<sequence>MQVPVEITYRNLEKTEAIDNLVREKVAKLEQFCDHITSCRVAVEKNNERPSSGSPYRVRFDITVPPSHEIAAVCNPGEGNQYDELDTVIRNAYEAARRQVVELTQRQNNKVKDHPAQAMGAVVSQLFPEDGYGFIKTLDSGREIYFHRNSVLGDRFDELKEGAGVHFSETQGEMGPQATTVHLVNKLGPNEATEQQSNIEQPIGWK</sequence>
<dbReference type="eggNOG" id="COG1278">
    <property type="taxonomic scope" value="Bacteria"/>
</dbReference>
<reference evidence="2 3" key="1">
    <citation type="submission" date="2012-06" db="EMBL/GenBank/DDBJ databases">
        <title>Finished chromosome of genome of Oscillatoria acuminata PCC 6304.</title>
        <authorList>
            <consortium name="US DOE Joint Genome Institute"/>
            <person name="Gugger M."/>
            <person name="Coursin T."/>
            <person name="Rippka R."/>
            <person name="Tandeau De Marsac N."/>
            <person name="Huntemann M."/>
            <person name="Wei C.-L."/>
            <person name="Han J."/>
            <person name="Detter J.C."/>
            <person name="Han C."/>
            <person name="Tapia R."/>
            <person name="Davenport K."/>
            <person name="Daligault H."/>
            <person name="Erkkila T."/>
            <person name="Gu W."/>
            <person name="Munk A.C.C."/>
            <person name="Teshima H."/>
            <person name="Xu Y."/>
            <person name="Chain P."/>
            <person name="Chen A."/>
            <person name="Krypides N."/>
            <person name="Mavromatis K."/>
            <person name="Markowitz V."/>
            <person name="Szeto E."/>
            <person name="Ivanova N."/>
            <person name="Mikhailova N."/>
            <person name="Ovchinnikova G."/>
            <person name="Pagani I."/>
            <person name="Pati A."/>
            <person name="Goodwin L."/>
            <person name="Peters L."/>
            <person name="Pitluck S."/>
            <person name="Woyke T."/>
            <person name="Kerfeld C."/>
        </authorList>
    </citation>
    <scope>NUCLEOTIDE SEQUENCE [LARGE SCALE GENOMIC DNA]</scope>
    <source>
        <strain evidence="2 3">PCC 6304</strain>
    </source>
</reference>
<dbReference type="Gene3D" id="2.40.50.140">
    <property type="entry name" value="Nucleic acid-binding proteins"/>
    <property type="match status" value="1"/>
</dbReference>
<dbReference type="InterPro" id="IPR036567">
    <property type="entry name" value="RHF-like"/>
</dbReference>
<proteinExistence type="predicted"/>
<dbReference type="GO" id="GO:0003676">
    <property type="term" value="F:nucleic acid binding"/>
    <property type="evidence" value="ECO:0007669"/>
    <property type="project" value="InterPro"/>
</dbReference>
<dbReference type="KEGG" id="oac:Oscil6304_1403"/>
<dbReference type="SUPFAM" id="SSF50249">
    <property type="entry name" value="Nucleic acid-binding proteins"/>
    <property type="match status" value="1"/>
</dbReference>
<protein>
    <submittedName>
        <fullName evidence="2">Cold shock protein</fullName>
    </submittedName>
</protein>
<gene>
    <name evidence="2" type="ORF">Oscil6304_1403</name>
</gene>
<dbReference type="SMART" id="SM00357">
    <property type="entry name" value="CSP"/>
    <property type="match status" value="1"/>
</dbReference>
<dbReference type="InParanoid" id="K9TEZ6"/>
<dbReference type="RefSeq" id="WP_015147757.1">
    <property type="nucleotide sequence ID" value="NC_019693.1"/>
</dbReference>
<dbReference type="OrthoDB" id="9782252at2"/>
<dbReference type="Gene3D" id="3.30.160.100">
    <property type="entry name" value="Ribosome hibernation promotion factor-like"/>
    <property type="match status" value="1"/>
</dbReference>
<dbReference type="PROSITE" id="PS51857">
    <property type="entry name" value="CSD_2"/>
    <property type="match status" value="1"/>
</dbReference>
<dbReference type="Proteomes" id="UP000010367">
    <property type="component" value="Chromosome"/>
</dbReference>
<evidence type="ECO:0000259" key="1">
    <source>
        <dbReference type="PROSITE" id="PS51857"/>
    </source>
</evidence>
<dbReference type="HOGENOM" id="CLU_127074_0_0_3"/>
<dbReference type="AlphaFoldDB" id="K9TEZ6"/>
<dbReference type="STRING" id="56110.Oscil6304_1403"/>
<dbReference type="InterPro" id="IPR003489">
    <property type="entry name" value="RHF/RaiA"/>
</dbReference>
<dbReference type="InterPro" id="IPR012340">
    <property type="entry name" value="NA-bd_OB-fold"/>
</dbReference>
<keyword evidence="3" id="KW-1185">Reference proteome</keyword>
<dbReference type="InterPro" id="IPR011129">
    <property type="entry name" value="CSD"/>
</dbReference>
<name>K9TEZ6_9CYAN</name>
<feature type="domain" description="CSD" evidence="1">
    <location>
        <begin position="118"/>
        <end position="183"/>
    </location>
</feature>
<dbReference type="EMBL" id="CP003607">
    <property type="protein sequence ID" value="AFY81110.1"/>
    <property type="molecule type" value="Genomic_DNA"/>
</dbReference>
<evidence type="ECO:0000313" key="2">
    <source>
        <dbReference type="EMBL" id="AFY81110.1"/>
    </source>
</evidence>
<dbReference type="InterPro" id="IPR002059">
    <property type="entry name" value="CSP_DNA-bd"/>
</dbReference>